<dbReference type="RefSeq" id="WP_130611668.1">
    <property type="nucleotide sequence ID" value="NZ_SGIU01000001.1"/>
</dbReference>
<dbReference type="AlphaFoldDB" id="A0A4Q8QML5"/>
<dbReference type="Proteomes" id="UP000291981">
    <property type="component" value="Unassembled WGS sequence"/>
</dbReference>
<comment type="caution">
    <text evidence="1">The sequence shown here is derived from an EMBL/GenBank/DDBJ whole genome shotgun (WGS) entry which is preliminary data.</text>
</comment>
<dbReference type="OrthoDB" id="1448873at2"/>
<proteinExistence type="predicted"/>
<gene>
    <name evidence="1" type="ORF">EW142_07085</name>
</gene>
<evidence type="ECO:0000313" key="1">
    <source>
        <dbReference type="EMBL" id="TAI49556.1"/>
    </source>
</evidence>
<organism evidence="1 2">
    <name type="scientific">Flagellimonas allohymeniacidonis</name>
    <dbReference type="NCBI Taxonomy" id="2517819"/>
    <lineage>
        <taxon>Bacteria</taxon>
        <taxon>Pseudomonadati</taxon>
        <taxon>Bacteroidota</taxon>
        <taxon>Flavobacteriia</taxon>
        <taxon>Flavobacteriales</taxon>
        <taxon>Flavobacteriaceae</taxon>
        <taxon>Flagellimonas</taxon>
    </lineage>
</organism>
<accession>A0A4Q8QML5</accession>
<dbReference type="EMBL" id="SGIU01000001">
    <property type="protein sequence ID" value="TAI49556.1"/>
    <property type="molecule type" value="Genomic_DNA"/>
</dbReference>
<keyword evidence="2" id="KW-1185">Reference proteome</keyword>
<evidence type="ECO:0000313" key="2">
    <source>
        <dbReference type="Proteomes" id="UP000291981"/>
    </source>
</evidence>
<name>A0A4Q8QML5_9FLAO</name>
<reference evidence="1 2" key="1">
    <citation type="submission" date="2019-02" db="EMBL/GenBank/DDBJ databases">
        <title>Draft genome sequence of Muricauda sp. 176CP4-71.</title>
        <authorList>
            <person name="Park J.-S."/>
        </authorList>
    </citation>
    <scope>NUCLEOTIDE SEQUENCE [LARGE SCALE GENOMIC DNA]</scope>
    <source>
        <strain evidence="1 2">176CP4-71</strain>
    </source>
</reference>
<protein>
    <submittedName>
        <fullName evidence="1">Uncharacterized protein</fullName>
    </submittedName>
</protein>
<sequence>MKFNWIISGANNAETKKACIDLEYRLRPKITRFLMDRLDTDDFSNFSCFYFDVDIKNQWVWISEKTPKDYIESIKEEFDREINGSSFFSVA</sequence>